<keyword evidence="1" id="KW-0677">Repeat</keyword>
<evidence type="ECO:0000256" key="3">
    <source>
        <dbReference type="PROSITE-ProRule" id="PRU00023"/>
    </source>
</evidence>
<dbReference type="SUPFAM" id="SSF48403">
    <property type="entry name" value="Ankyrin repeat"/>
    <property type="match status" value="4"/>
</dbReference>
<dbReference type="PROSITE" id="PS50297">
    <property type="entry name" value="ANK_REP_REGION"/>
    <property type="match status" value="2"/>
</dbReference>
<dbReference type="SMART" id="SM00248">
    <property type="entry name" value="ANK"/>
    <property type="match status" value="16"/>
</dbReference>
<reference evidence="4 5" key="1">
    <citation type="journal article" date="2018" name="IMA Fungus">
        <title>IMA Genome-F 9: Draft genome sequence of Annulohypoxylon stygium, Aspergillus mulundensis, Berkeleyomyces basicola (syn. Thielaviopsis basicola), Ceratocystis smalleyi, two Cercospora beticola strains, Coleophoma cylindrospora, Fusarium fracticaudum, Phialophora cf. hyalina, and Morchella septimelata.</title>
        <authorList>
            <person name="Wingfield B.D."/>
            <person name="Bills G.F."/>
            <person name="Dong Y."/>
            <person name="Huang W."/>
            <person name="Nel W.J."/>
            <person name="Swalarsk-Parry B.S."/>
            <person name="Vaghefi N."/>
            <person name="Wilken P.M."/>
            <person name="An Z."/>
            <person name="de Beer Z.W."/>
            <person name="De Vos L."/>
            <person name="Chen L."/>
            <person name="Duong T.A."/>
            <person name="Gao Y."/>
            <person name="Hammerbacher A."/>
            <person name="Kikkert J.R."/>
            <person name="Li Y."/>
            <person name="Li H."/>
            <person name="Li K."/>
            <person name="Li Q."/>
            <person name="Liu X."/>
            <person name="Ma X."/>
            <person name="Naidoo K."/>
            <person name="Pethybridge S.J."/>
            <person name="Sun J."/>
            <person name="Steenkamp E.T."/>
            <person name="van der Nest M.A."/>
            <person name="van Wyk S."/>
            <person name="Wingfield M.J."/>
            <person name="Xiong C."/>
            <person name="Yue Q."/>
            <person name="Zhang X."/>
        </authorList>
    </citation>
    <scope>NUCLEOTIDE SEQUENCE [LARGE SCALE GENOMIC DNA]</scope>
    <source>
        <strain evidence="4 5">BP6252</strain>
    </source>
</reference>
<dbReference type="EMBL" id="PDLM01000007">
    <property type="protein sequence ID" value="RDW73003.1"/>
    <property type="molecule type" value="Genomic_DNA"/>
</dbReference>
<dbReference type="Gene3D" id="1.25.40.20">
    <property type="entry name" value="Ankyrin repeat-containing domain"/>
    <property type="match status" value="5"/>
</dbReference>
<keyword evidence="5" id="KW-1185">Reference proteome</keyword>
<organism evidence="4 5">
    <name type="scientific">Coleophoma cylindrospora</name>
    <dbReference type="NCBI Taxonomy" id="1849047"/>
    <lineage>
        <taxon>Eukaryota</taxon>
        <taxon>Fungi</taxon>
        <taxon>Dikarya</taxon>
        <taxon>Ascomycota</taxon>
        <taxon>Pezizomycotina</taxon>
        <taxon>Leotiomycetes</taxon>
        <taxon>Helotiales</taxon>
        <taxon>Dermateaceae</taxon>
        <taxon>Coleophoma</taxon>
    </lineage>
</organism>
<name>A0A3D8RG15_9HELO</name>
<dbReference type="InterPro" id="IPR051165">
    <property type="entry name" value="Multifunctional_ANK_Repeat"/>
</dbReference>
<feature type="repeat" description="ANK" evidence="3">
    <location>
        <begin position="1429"/>
        <end position="1461"/>
    </location>
</feature>
<dbReference type="InterPro" id="IPR002110">
    <property type="entry name" value="Ankyrin_rpt"/>
</dbReference>
<dbReference type="PANTHER" id="PTHR24123:SF33">
    <property type="entry name" value="PROTEIN HOS4"/>
    <property type="match status" value="1"/>
</dbReference>
<evidence type="ECO:0000313" key="5">
    <source>
        <dbReference type="Proteomes" id="UP000256645"/>
    </source>
</evidence>
<dbReference type="Proteomes" id="UP000256645">
    <property type="component" value="Unassembled WGS sequence"/>
</dbReference>
<dbReference type="PANTHER" id="PTHR24123">
    <property type="entry name" value="ANKYRIN REPEAT-CONTAINING"/>
    <property type="match status" value="1"/>
</dbReference>
<evidence type="ECO:0008006" key="6">
    <source>
        <dbReference type="Google" id="ProtNLM"/>
    </source>
</evidence>
<proteinExistence type="predicted"/>
<protein>
    <recommendedName>
        <fullName evidence="6">Ankyrin repeat containing protein</fullName>
    </recommendedName>
</protein>
<dbReference type="OrthoDB" id="194358at2759"/>
<evidence type="ECO:0000256" key="1">
    <source>
        <dbReference type="ARBA" id="ARBA00022737"/>
    </source>
</evidence>
<dbReference type="STRING" id="1849047.A0A3D8RG15"/>
<dbReference type="Pfam" id="PF12796">
    <property type="entry name" value="Ank_2"/>
    <property type="match status" value="2"/>
</dbReference>
<keyword evidence="2 3" id="KW-0040">ANK repeat</keyword>
<dbReference type="InterPro" id="IPR036770">
    <property type="entry name" value="Ankyrin_rpt-contain_sf"/>
</dbReference>
<gene>
    <name evidence="4" type="ORF">BP6252_06910</name>
</gene>
<evidence type="ECO:0000313" key="4">
    <source>
        <dbReference type="EMBL" id="RDW73003.1"/>
    </source>
</evidence>
<evidence type="ECO:0000256" key="2">
    <source>
        <dbReference type="ARBA" id="ARBA00023043"/>
    </source>
</evidence>
<accession>A0A3D8RG15</accession>
<dbReference type="PROSITE" id="PS50088">
    <property type="entry name" value="ANK_REPEAT"/>
    <property type="match status" value="2"/>
</dbReference>
<sequence length="1835" mass="201606">MDRHVTPPHPQRLREIAQELGVVSNVDLPSLSPPRHVPTFRVPDDDRKADAVLGQLKIELSQDQSRPKGLKRKFSLVKPSTNYSYEEIYAALSRVIEENGLPGVAEVLLGRFKGLGGDTNVSRRASTGLIKKFRNTDSPEQRGHLLELAVENGCLEIVQLLVPDADQSSLNESLTVALEKRKLALLEVLFQYGTYGCFLTSELNADYPLGVNLANHQEVFQNAVGNEDIELVQLMLRAPNRLPEHFVARALIQAVTNGSLPMVSLLLRAGANCDHDGGAALIRAVEACRIDIVAALVTSAKAPAYTLVDEGLHTAISAPTTNWSDVYPLTEVLLCAGPIGDAINEGLLKATVLSNIQMMQLFLRHQADINYNGACAVANAMQRNRTDLVGMLLQQQDLQPEAASELVGRIPLSASPTERIASLSKLLVYGASGVHCNEQLIIAVSQNDLETAQLLVGYGRAQNLPPIVSVDYEDARSLQTAVSQGNIEMVKILALDGHPSEVSLSKAFSSIPNLGINEHFIMVQTLLRAGAKGPEVDDALRIAIAAPEKPKRLIDLLIQYSSHVDDKTLFLSVSQGNADIIQALFSREIRTPACSAALSLAMKLPMSQHRFRIAKLLLDHRVEGDTGSEVAQAVVHLVHNCPGDIKLLRLLCHEGKANINFDCGLAVVFATRYSDPIILDIVLRSTGEPANASTIARALQCAIDLPVTDLHRHHKVETILRGVKPQQAMDDALVQEIESSLSVRRDNSVIEILLSNGADVNAHEAASICHAVRDPTILDLVLTRRPTPQSLALAFPLAMAISEPERTTVCEKLLRAGAVGEEISKALCAAVKEGQGSISLIKLLLPQADINYKEGRPLRLAIRQVFTDGLEILLVPRPVMPSVPTKIGVLTEAMKLKGKQDRYDVMKRLLEIKIPTLALSDALIIATNTSDPALVELLLSHGASVNHESGQAIRSAASSGQTEILKSLVDGKLASKPSLSTLTSGFGGAMILKENDGDSYHTTLEVLLSAGMRGEPVHAALLEAVREGDSNIEMTKMIYNNGASAEWQEGKALDIAAQTACIETMKVLLGKKLSQPTLSRAYSSALTLPREERYQAVQLLLEAGKEIDKPVVNTLIHAVRDSALNFEFIELLLKHNVFDDGASMIFAAKNFDIEGLTLLLGSPKATQYLSKAFRAAMSTPAFWTSDKSLAIAEILLEHGASGELVGDALIDTVERYQDSSDSFTTTFLDILLRCGADVNHKHGLVLQHAAQKFDVSLIQKLLPNATSNSKAMAIPYLFKNSSDKSTILKVLQEFNESDVDEDRALDISFKHPDPDLEPVLFMALSSFPRRTQILRALLDIGYSPNQWGMYEIDTEIGNEPWPALCWAISQPEKKISSANIELLIDEGADINFKSKSGITPLMLSIENQRPDILSKLISKGAKVTVSDEHGVTPLAFASQMGNTKMMEHLLAAGAEIDDGSLHDAAGDLRCDAMRVLVKYGHDVDYPSERHDGRSALAEVCLNAVDKGTKQDLEDAVRFLLASDADFKIKGVSEKHSGKSIIHYALDSSDPVTILQVLLKLPLWKFINEECFLFQDETYTYSLTKYVEKDLFSGPQAQKDEILRLLRTKRATDRFWATSLDATQPEDICGAPSHIEEEMLRQKARQKRLLEQREDAMAMVALKRDTIIEEGKVMIIQTNQEIKRTMEKSRAEVHLMEIKADTELRLSTRAENERQRLLRNTQQSEVSHLKSLGAIQASNARAIRHAEIEEDATRNLMQLEYNEKRINRENDGLRTRLAIENSAREDQEKASMRLHERELVRMRMQRSVLDKSSTLAGQLQASGMNQRQIGYVVGEV</sequence>
<comment type="caution">
    <text evidence="4">The sequence shown here is derived from an EMBL/GenBank/DDBJ whole genome shotgun (WGS) entry which is preliminary data.</text>
</comment>
<feature type="repeat" description="ANK" evidence="3">
    <location>
        <begin position="1396"/>
        <end position="1428"/>
    </location>
</feature>